<comment type="caution">
    <text evidence="2">The sequence shown here is derived from an EMBL/GenBank/DDBJ whole genome shotgun (WGS) entry which is preliminary data.</text>
</comment>
<sequence length="39" mass="4113">MHGGSSSGSMSFNRTTVVVGRDDQTGCMPKKTGTPVIRE</sequence>
<evidence type="ECO:0000256" key="1">
    <source>
        <dbReference type="SAM" id="MobiDB-lite"/>
    </source>
</evidence>
<proteinExistence type="predicted"/>
<dbReference type="EMBL" id="LECT01000010">
    <property type="protein sequence ID" value="KLU06768.1"/>
    <property type="molecule type" value="Genomic_DNA"/>
</dbReference>
<dbReference type="PATRIC" id="fig|595434.4.peg.1040"/>
<protein>
    <submittedName>
        <fullName evidence="2">Uncharacterized protein</fullName>
    </submittedName>
</protein>
<accession>A0A0J1BK21</accession>
<name>A0A0J1BK21_RHOIS</name>
<evidence type="ECO:0000313" key="2">
    <source>
        <dbReference type="EMBL" id="KLU06768.1"/>
    </source>
</evidence>
<evidence type="ECO:0000313" key="3">
    <source>
        <dbReference type="Proteomes" id="UP000036367"/>
    </source>
</evidence>
<gene>
    <name evidence="2" type="ORF">RISK_001082</name>
</gene>
<dbReference type="Proteomes" id="UP000036367">
    <property type="component" value="Unassembled WGS sequence"/>
</dbReference>
<feature type="region of interest" description="Disordered" evidence="1">
    <location>
        <begin position="1"/>
        <end position="39"/>
    </location>
</feature>
<reference evidence="2" key="1">
    <citation type="submission" date="2015-05" db="EMBL/GenBank/DDBJ databases">
        <title>Permanent draft genome of Rhodopirellula islandicus K833.</title>
        <authorList>
            <person name="Kizina J."/>
            <person name="Richter M."/>
            <person name="Glockner F.O."/>
            <person name="Harder J."/>
        </authorList>
    </citation>
    <scope>NUCLEOTIDE SEQUENCE [LARGE SCALE GENOMIC DNA]</scope>
    <source>
        <strain evidence="2">K833</strain>
    </source>
</reference>
<keyword evidence="3" id="KW-1185">Reference proteome</keyword>
<dbReference type="AlphaFoldDB" id="A0A0J1BK21"/>
<organism evidence="2 3">
    <name type="scientific">Rhodopirellula islandica</name>
    <dbReference type="NCBI Taxonomy" id="595434"/>
    <lineage>
        <taxon>Bacteria</taxon>
        <taxon>Pseudomonadati</taxon>
        <taxon>Planctomycetota</taxon>
        <taxon>Planctomycetia</taxon>
        <taxon>Pirellulales</taxon>
        <taxon>Pirellulaceae</taxon>
        <taxon>Rhodopirellula</taxon>
    </lineage>
</organism>